<evidence type="ECO:0008006" key="16">
    <source>
        <dbReference type="Google" id="ProtNLM"/>
    </source>
</evidence>
<keyword evidence="5" id="KW-0812">Transmembrane</keyword>
<comment type="cofactor">
    <cofactor evidence="1 12">
        <name>heme</name>
        <dbReference type="ChEBI" id="CHEBI:30413"/>
    </cofactor>
</comment>
<dbReference type="InterPro" id="IPR002401">
    <property type="entry name" value="Cyt_P450_E_grp-I"/>
</dbReference>
<proteinExistence type="inferred from homology"/>
<dbReference type="PANTHER" id="PTHR47953">
    <property type="entry name" value="OS08G0105600 PROTEIN"/>
    <property type="match status" value="1"/>
</dbReference>
<dbReference type="GO" id="GO:0020037">
    <property type="term" value="F:heme binding"/>
    <property type="evidence" value="ECO:0007669"/>
    <property type="project" value="InterPro"/>
</dbReference>
<dbReference type="Gene3D" id="1.10.630.10">
    <property type="entry name" value="Cytochrome P450"/>
    <property type="match status" value="1"/>
</dbReference>
<dbReference type="AlphaFoldDB" id="A0A9Q0C4D7"/>
<comment type="subcellular location">
    <subcellularLocation>
        <location evidence="2">Membrane</location>
        <topology evidence="2">Single-pass membrane protein</topology>
    </subcellularLocation>
</comment>
<dbReference type="GO" id="GO:0005506">
    <property type="term" value="F:iron ion binding"/>
    <property type="evidence" value="ECO:0007669"/>
    <property type="project" value="InterPro"/>
</dbReference>
<evidence type="ECO:0000256" key="1">
    <source>
        <dbReference type="ARBA" id="ARBA00001971"/>
    </source>
</evidence>
<keyword evidence="9 12" id="KW-0408">Iron</keyword>
<dbReference type="InterPro" id="IPR052306">
    <property type="entry name" value="CYP450_71D"/>
</dbReference>
<dbReference type="FunFam" id="1.10.630.10:FF:000126">
    <property type="entry name" value="Predicted protein"/>
    <property type="match status" value="1"/>
</dbReference>
<dbReference type="SUPFAM" id="SSF48264">
    <property type="entry name" value="Cytochrome P450"/>
    <property type="match status" value="1"/>
</dbReference>
<dbReference type="GO" id="GO:0004497">
    <property type="term" value="F:monooxygenase activity"/>
    <property type="evidence" value="ECO:0007669"/>
    <property type="project" value="UniProtKB-KW"/>
</dbReference>
<evidence type="ECO:0000313" key="15">
    <source>
        <dbReference type="Proteomes" id="UP001151287"/>
    </source>
</evidence>
<accession>A0A9Q0C4D7</accession>
<dbReference type="OrthoDB" id="2789670at2759"/>
<evidence type="ECO:0000256" key="7">
    <source>
        <dbReference type="ARBA" id="ARBA00022989"/>
    </source>
</evidence>
<dbReference type="GO" id="GO:0016020">
    <property type="term" value="C:membrane"/>
    <property type="evidence" value="ECO:0007669"/>
    <property type="project" value="UniProtKB-SubCell"/>
</dbReference>
<keyword evidence="6 12" id="KW-0479">Metal-binding</keyword>
<dbReference type="InterPro" id="IPR036396">
    <property type="entry name" value="Cyt_P450_sf"/>
</dbReference>
<evidence type="ECO:0000256" key="11">
    <source>
        <dbReference type="ARBA" id="ARBA00023136"/>
    </source>
</evidence>
<evidence type="ECO:0000256" key="2">
    <source>
        <dbReference type="ARBA" id="ARBA00004167"/>
    </source>
</evidence>
<keyword evidence="15" id="KW-1185">Reference proteome</keyword>
<dbReference type="PROSITE" id="PS00086">
    <property type="entry name" value="CYTOCHROME_P450"/>
    <property type="match status" value="1"/>
</dbReference>
<keyword evidence="10 13" id="KW-0503">Monooxygenase</keyword>
<keyword evidence="8 13" id="KW-0560">Oxidoreductase</keyword>
<evidence type="ECO:0000256" key="9">
    <source>
        <dbReference type="ARBA" id="ARBA00023004"/>
    </source>
</evidence>
<name>A0A9Q0C4D7_9POAL</name>
<evidence type="ECO:0000256" key="3">
    <source>
        <dbReference type="ARBA" id="ARBA00010617"/>
    </source>
</evidence>
<comment type="caution">
    <text evidence="14">The sequence shown here is derived from an EMBL/GenBank/DDBJ whole genome shotgun (WGS) entry which is preliminary data.</text>
</comment>
<protein>
    <recommendedName>
        <fullName evidence="16">Cytochrome P450</fullName>
    </recommendedName>
</protein>
<evidence type="ECO:0000256" key="4">
    <source>
        <dbReference type="ARBA" id="ARBA00022617"/>
    </source>
</evidence>
<evidence type="ECO:0000256" key="6">
    <source>
        <dbReference type="ARBA" id="ARBA00022723"/>
    </source>
</evidence>
<evidence type="ECO:0000256" key="12">
    <source>
        <dbReference type="PIRSR" id="PIRSR602401-1"/>
    </source>
</evidence>
<comment type="similarity">
    <text evidence="3 13">Belongs to the cytochrome P450 family.</text>
</comment>
<feature type="binding site" description="axial binding residue" evidence="12">
    <location>
        <position position="196"/>
    </location>
    <ligand>
        <name>heme</name>
        <dbReference type="ChEBI" id="CHEBI:30413"/>
    </ligand>
    <ligandPart>
        <name>Fe</name>
        <dbReference type="ChEBI" id="CHEBI:18248"/>
    </ligandPart>
</feature>
<dbReference type="GO" id="GO:0016705">
    <property type="term" value="F:oxidoreductase activity, acting on paired donors, with incorporation or reduction of molecular oxygen"/>
    <property type="evidence" value="ECO:0007669"/>
    <property type="project" value="InterPro"/>
</dbReference>
<evidence type="ECO:0000256" key="8">
    <source>
        <dbReference type="ARBA" id="ARBA00023002"/>
    </source>
</evidence>
<sequence length="259" mass="29184">MVLEEIVQEHLKKQQEHENGDEGIGYDLADVLINVKERGELEVPITIDNIKSVIMDVFSGGTETSSTIITWAMTELIKHPEVMVRAQAQIRQATSENTKSDENALSYIKLIIKETLRMQPPAPLLLPRLCKERCQILGYTIPTGVHVIVNEWALGRNPEYWNSPEEFNPGRFKASSIDFKGKNFEFVPFGAGRRVCPGLEFGVAVVEETLSRLLLHFDWKLPDGMKPDDVDMSETYGLVSAKKEPLCLIPKLRVPLPDV</sequence>
<evidence type="ECO:0000256" key="5">
    <source>
        <dbReference type="ARBA" id="ARBA00022692"/>
    </source>
</evidence>
<dbReference type="PANTHER" id="PTHR47953:SF19">
    <property type="entry name" value="OS06G0641600 PROTEIN"/>
    <property type="match status" value="1"/>
</dbReference>
<dbReference type="Proteomes" id="UP001151287">
    <property type="component" value="Unassembled WGS sequence"/>
</dbReference>
<reference evidence="14" key="1">
    <citation type="journal article" date="2022" name="Cell">
        <title>Repeat-based holocentromeres influence genome architecture and karyotype evolution.</title>
        <authorList>
            <person name="Hofstatter P.G."/>
            <person name="Thangavel G."/>
            <person name="Lux T."/>
            <person name="Neumann P."/>
            <person name="Vondrak T."/>
            <person name="Novak P."/>
            <person name="Zhang M."/>
            <person name="Costa L."/>
            <person name="Castellani M."/>
            <person name="Scott A."/>
            <person name="Toegelov H."/>
            <person name="Fuchs J."/>
            <person name="Mata-Sucre Y."/>
            <person name="Dias Y."/>
            <person name="Vanzela A.L.L."/>
            <person name="Huettel B."/>
            <person name="Almeida C.C.S."/>
            <person name="Simkova H."/>
            <person name="Souza G."/>
            <person name="Pedrosa-Harand A."/>
            <person name="Macas J."/>
            <person name="Mayer K.F.X."/>
            <person name="Houben A."/>
            <person name="Marques A."/>
        </authorList>
    </citation>
    <scope>NUCLEOTIDE SEQUENCE</scope>
    <source>
        <strain evidence="14">RhyBre1mFocal</strain>
    </source>
</reference>
<dbReference type="Pfam" id="PF00067">
    <property type="entry name" value="p450"/>
    <property type="match status" value="1"/>
</dbReference>
<keyword evidence="7" id="KW-1133">Transmembrane helix</keyword>
<dbReference type="EMBL" id="JAMQYH010000005">
    <property type="protein sequence ID" value="KAJ1687046.1"/>
    <property type="molecule type" value="Genomic_DNA"/>
</dbReference>
<keyword evidence="11" id="KW-0472">Membrane</keyword>
<evidence type="ECO:0000313" key="14">
    <source>
        <dbReference type="EMBL" id="KAJ1687046.1"/>
    </source>
</evidence>
<dbReference type="PRINTS" id="PR00385">
    <property type="entry name" value="P450"/>
</dbReference>
<dbReference type="InterPro" id="IPR001128">
    <property type="entry name" value="Cyt_P450"/>
</dbReference>
<organism evidence="14 15">
    <name type="scientific">Rhynchospora breviuscula</name>
    <dbReference type="NCBI Taxonomy" id="2022672"/>
    <lineage>
        <taxon>Eukaryota</taxon>
        <taxon>Viridiplantae</taxon>
        <taxon>Streptophyta</taxon>
        <taxon>Embryophyta</taxon>
        <taxon>Tracheophyta</taxon>
        <taxon>Spermatophyta</taxon>
        <taxon>Magnoliopsida</taxon>
        <taxon>Liliopsida</taxon>
        <taxon>Poales</taxon>
        <taxon>Cyperaceae</taxon>
        <taxon>Cyperoideae</taxon>
        <taxon>Rhynchosporeae</taxon>
        <taxon>Rhynchospora</taxon>
    </lineage>
</organism>
<dbReference type="PRINTS" id="PR00463">
    <property type="entry name" value="EP450I"/>
</dbReference>
<keyword evidence="4 12" id="KW-0349">Heme</keyword>
<evidence type="ECO:0000256" key="13">
    <source>
        <dbReference type="RuleBase" id="RU000461"/>
    </source>
</evidence>
<dbReference type="InterPro" id="IPR017972">
    <property type="entry name" value="Cyt_P450_CS"/>
</dbReference>
<evidence type="ECO:0000256" key="10">
    <source>
        <dbReference type="ARBA" id="ARBA00023033"/>
    </source>
</evidence>
<gene>
    <name evidence="14" type="ORF">LUZ63_018436</name>
</gene>